<keyword evidence="1 4" id="KW-0479">Metal-binding</keyword>
<comment type="similarity">
    <text evidence="5">Belongs to the metallo-dependent hydrolases superfamily. Phosphotriesterase family.</text>
</comment>
<comment type="caution">
    <text evidence="6">The sequence shown here is derived from an EMBL/GenBank/DDBJ whole genome shotgun (WGS) entry which is preliminary data.</text>
</comment>
<dbReference type="InterPro" id="IPR032466">
    <property type="entry name" value="Metal_Hydrolase"/>
</dbReference>
<dbReference type="Proteomes" id="UP000617531">
    <property type="component" value="Unassembled WGS sequence"/>
</dbReference>
<feature type="binding site" evidence="4">
    <location>
        <position position="23"/>
    </location>
    <ligand>
        <name>Zn(2+)</name>
        <dbReference type="ChEBI" id="CHEBI:29105"/>
        <label>1</label>
    </ligand>
</feature>
<gene>
    <name evidence="6" type="ORF">GCM10011600_29530</name>
</gene>
<dbReference type="GO" id="GO:0008270">
    <property type="term" value="F:zinc ion binding"/>
    <property type="evidence" value="ECO:0007669"/>
    <property type="project" value="InterPro"/>
</dbReference>
<reference evidence="6" key="2">
    <citation type="submission" date="2020-09" db="EMBL/GenBank/DDBJ databases">
        <authorList>
            <person name="Sun Q."/>
            <person name="Zhou Y."/>
        </authorList>
    </citation>
    <scope>NUCLEOTIDE SEQUENCE</scope>
    <source>
        <strain evidence="6">CGMCC 1.16548</strain>
    </source>
</reference>
<feature type="binding site" description="via carbamate group" evidence="4">
    <location>
        <position position="137"/>
    </location>
    <ligand>
        <name>Zn(2+)</name>
        <dbReference type="ChEBI" id="CHEBI:29105"/>
        <label>1</label>
    </ligand>
</feature>
<feature type="binding site" evidence="4">
    <location>
        <position position="198"/>
    </location>
    <ligand>
        <name>Zn(2+)</name>
        <dbReference type="ChEBI" id="CHEBI:29105"/>
        <label>2</label>
    </ligand>
</feature>
<dbReference type="PANTHER" id="PTHR10819:SF3">
    <property type="entry name" value="PHOSPHOTRIESTERASE-RELATED PROTEIN"/>
    <property type="match status" value="1"/>
</dbReference>
<feature type="binding site" evidence="4">
    <location>
        <position position="253"/>
    </location>
    <ligand>
        <name>Zn(2+)</name>
        <dbReference type="ChEBI" id="CHEBI:29105"/>
        <label>1</label>
    </ligand>
</feature>
<sequence>MNLVTTLGGLAMDDLGQVLPHEHVVADFRALREREPRSAHPVRAISSLIEPEVLQALSRGVTAIVDATPVGIGRRPDAVEAISTATGMPFCMATGVYREPWIPGWIRDLSYTELVDWLMTELTDRVVGGSVPAGWIKLSASDDGMAPEERRILRAAARAGQLAGAAIGSHSTGADLVEAQLDLLESEGFPADRFIWIHAQLEPDRNRHRALAQRGCWIEYDGVGVWPRLEEYVSLISDLADDGFADRILVSQDAGWYNPGDPGGGLVNGPYTRVHDQLIPLMRRSGFDDDLVHQIWTKNPFLAFARQ</sequence>
<comment type="cofactor">
    <cofactor evidence="4">
        <name>a divalent metal cation</name>
        <dbReference type="ChEBI" id="CHEBI:60240"/>
    </cofactor>
    <text evidence="4">Binds 2 divalent metal cations per subunit.</text>
</comment>
<dbReference type="Gene3D" id="3.20.20.140">
    <property type="entry name" value="Metal-dependent hydrolases"/>
    <property type="match status" value="1"/>
</dbReference>
<evidence type="ECO:0000256" key="2">
    <source>
        <dbReference type="ARBA" id="ARBA00022801"/>
    </source>
</evidence>
<dbReference type="PROSITE" id="PS51347">
    <property type="entry name" value="PHOSPHOTRIESTERASE_2"/>
    <property type="match status" value="1"/>
</dbReference>
<reference evidence="6" key="1">
    <citation type="journal article" date="2014" name="Int. J. Syst. Evol. Microbiol.">
        <title>Complete genome sequence of Corynebacterium casei LMG S-19264T (=DSM 44701T), isolated from a smear-ripened cheese.</title>
        <authorList>
            <consortium name="US DOE Joint Genome Institute (JGI-PGF)"/>
            <person name="Walter F."/>
            <person name="Albersmeier A."/>
            <person name="Kalinowski J."/>
            <person name="Ruckert C."/>
        </authorList>
    </citation>
    <scope>NUCLEOTIDE SEQUENCE</scope>
    <source>
        <strain evidence="6">CGMCC 1.16548</strain>
    </source>
</reference>
<dbReference type="AlphaFoldDB" id="A0A8J3GTI9"/>
<evidence type="ECO:0000256" key="4">
    <source>
        <dbReference type="PIRSR" id="PIRSR601559-51"/>
    </source>
</evidence>
<protein>
    <submittedName>
        <fullName evidence="6">Phosphotriesterase</fullName>
    </submittedName>
</protein>
<dbReference type="SUPFAM" id="SSF51556">
    <property type="entry name" value="Metallo-dependent hydrolases"/>
    <property type="match status" value="1"/>
</dbReference>
<dbReference type="RefSeq" id="WP_191284307.1">
    <property type="nucleotide sequence ID" value="NZ_BNAI01000012.1"/>
</dbReference>
<evidence type="ECO:0000313" key="6">
    <source>
        <dbReference type="EMBL" id="GHF26621.1"/>
    </source>
</evidence>
<feature type="modified residue" description="N6-carboxylysine" evidence="3 5">
    <location>
        <position position="137"/>
    </location>
</feature>
<accession>A0A8J3GTI9</accession>
<dbReference type="Pfam" id="PF02126">
    <property type="entry name" value="PTE"/>
    <property type="match status" value="1"/>
</dbReference>
<feature type="binding site" evidence="4">
    <location>
        <position position="21"/>
    </location>
    <ligand>
        <name>Zn(2+)</name>
        <dbReference type="ChEBI" id="CHEBI:29105"/>
        <label>1</label>
    </ligand>
</feature>
<organism evidence="6 7">
    <name type="scientific">Pseudolysinimonas yzui</name>
    <dbReference type="NCBI Taxonomy" id="2708254"/>
    <lineage>
        <taxon>Bacteria</taxon>
        <taxon>Bacillati</taxon>
        <taxon>Actinomycetota</taxon>
        <taxon>Actinomycetes</taxon>
        <taxon>Micrococcales</taxon>
        <taxon>Microbacteriaceae</taxon>
        <taxon>Pseudolysinimonas</taxon>
    </lineage>
</organism>
<feature type="binding site" evidence="4">
    <location>
        <position position="170"/>
    </location>
    <ligand>
        <name>Zn(2+)</name>
        <dbReference type="ChEBI" id="CHEBI:29105"/>
        <label>2</label>
    </ligand>
</feature>
<feature type="binding site" description="via carbamate group" evidence="4">
    <location>
        <position position="137"/>
    </location>
    <ligand>
        <name>Zn(2+)</name>
        <dbReference type="ChEBI" id="CHEBI:29105"/>
        <label>2</label>
    </ligand>
</feature>
<evidence type="ECO:0000313" key="7">
    <source>
        <dbReference type="Proteomes" id="UP000617531"/>
    </source>
</evidence>
<name>A0A8J3GTI9_9MICO</name>
<dbReference type="EMBL" id="BNAI01000012">
    <property type="protein sequence ID" value="GHF26621.1"/>
    <property type="molecule type" value="Genomic_DNA"/>
</dbReference>
<keyword evidence="7" id="KW-1185">Reference proteome</keyword>
<dbReference type="InterPro" id="IPR001559">
    <property type="entry name" value="Phosphotriesterase"/>
</dbReference>
<dbReference type="GO" id="GO:0016787">
    <property type="term" value="F:hydrolase activity"/>
    <property type="evidence" value="ECO:0007669"/>
    <property type="project" value="UniProtKB-KW"/>
</dbReference>
<evidence type="ECO:0000256" key="3">
    <source>
        <dbReference type="PIRSR" id="PIRSR601559-50"/>
    </source>
</evidence>
<keyword evidence="2" id="KW-0378">Hydrolase</keyword>
<proteinExistence type="inferred from homology"/>
<evidence type="ECO:0000256" key="5">
    <source>
        <dbReference type="PROSITE-ProRule" id="PRU00679"/>
    </source>
</evidence>
<evidence type="ECO:0000256" key="1">
    <source>
        <dbReference type="ARBA" id="ARBA00022723"/>
    </source>
</evidence>
<dbReference type="PANTHER" id="PTHR10819">
    <property type="entry name" value="PHOSPHOTRIESTERASE-RELATED"/>
    <property type="match status" value="1"/>
</dbReference>